<comment type="caution">
    <text evidence="1">The sequence shown here is derived from an EMBL/GenBank/DDBJ whole genome shotgun (WGS) entry which is preliminary data.</text>
</comment>
<proteinExistence type="predicted"/>
<evidence type="ECO:0008006" key="3">
    <source>
        <dbReference type="Google" id="ProtNLM"/>
    </source>
</evidence>
<reference evidence="1" key="2">
    <citation type="submission" date="2020-01" db="EMBL/GenBank/DDBJ databases">
        <authorList>
            <person name="Campanaro S."/>
        </authorList>
    </citation>
    <scope>NUCLEOTIDE SEQUENCE</scope>
    <source>
        <strain evidence="1">AS06rmzACSIP_7</strain>
    </source>
</reference>
<dbReference type="Pfam" id="PF14305">
    <property type="entry name" value="ATPgrasp_TupA"/>
    <property type="match status" value="1"/>
</dbReference>
<organism evidence="1 2">
    <name type="scientific">Syntrophorhabdus aromaticivorans</name>
    <dbReference type="NCBI Taxonomy" id="328301"/>
    <lineage>
        <taxon>Bacteria</taxon>
        <taxon>Pseudomonadati</taxon>
        <taxon>Thermodesulfobacteriota</taxon>
        <taxon>Syntrophorhabdia</taxon>
        <taxon>Syntrophorhabdales</taxon>
        <taxon>Syntrophorhabdaceae</taxon>
        <taxon>Syntrophorhabdus</taxon>
    </lineage>
</organism>
<dbReference type="InterPro" id="IPR029465">
    <property type="entry name" value="ATPgrasp_TupA"/>
</dbReference>
<reference evidence="1" key="1">
    <citation type="journal article" date="2020" name="Biotechnol. Biofuels">
        <title>New insights from the biogas microbiome by comprehensive genome-resolved metagenomics of nearly 1600 species originating from multiple anaerobic digesters.</title>
        <authorList>
            <person name="Campanaro S."/>
            <person name="Treu L."/>
            <person name="Rodriguez-R L.M."/>
            <person name="Kovalovszki A."/>
            <person name="Ziels R.M."/>
            <person name="Maus I."/>
            <person name="Zhu X."/>
            <person name="Kougias P.G."/>
            <person name="Basile A."/>
            <person name="Luo G."/>
            <person name="Schluter A."/>
            <person name="Konstantinidis K.T."/>
            <person name="Angelidaki I."/>
        </authorList>
    </citation>
    <scope>NUCLEOTIDE SEQUENCE</scope>
    <source>
        <strain evidence="1">AS06rmzACSIP_7</strain>
    </source>
</reference>
<dbReference type="AlphaFoldDB" id="A0A971M7G4"/>
<sequence length="152" mass="18302">MEWAYRDIQPRIMVERLLRDRQGRLASDFKFHVFNGKVEWVFVMHDRFGSRSAARYLRNFTRMDSGPTSCKRAKDISKPENYDKMLEIAEKLGRPFDYIRVDLYNVEGAIYFGEFTLYPASGLNPMEKAMDFRMGEKWDLDRRFARDFRPWF</sequence>
<gene>
    <name evidence="1" type="ORF">GXY80_13905</name>
</gene>
<accession>A0A971M7G4</accession>
<name>A0A971M7G4_9BACT</name>
<dbReference type="Proteomes" id="UP000777265">
    <property type="component" value="Unassembled WGS sequence"/>
</dbReference>
<protein>
    <recommendedName>
        <fullName evidence="3">Glycosyl transferase</fullName>
    </recommendedName>
</protein>
<dbReference type="EMBL" id="JAAYEE010000264">
    <property type="protein sequence ID" value="NLW36551.1"/>
    <property type="molecule type" value="Genomic_DNA"/>
</dbReference>
<evidence type="ECO:0000313" key="1">
    <source>
        <dbReference type="EMBL" id="NLW36551.1"/>
    </source>
</evidence>
<evidence type="ECO:0000313" key="2">
    <source>
        <dbReference type="Proteomes" id="UP000777265"/>
    </source>
</evidence>